<dbReference type="InterPro" id="IPR016032">
    <property type="entry name" value="Sig_transdc_resp-reg_C-effctor"/>
</dbReference>
<accession>A0ABY2BTX5</accession>
<reference evidence="4 5" key="1">
    <citation type="journal article" date="2015" name="Stand. Genomic Sci.">
        <title>Genomic Encyclopedia of Bacterial and Archaeal Type Strains, Phase III: the genomes of soil and plant-associated and newly described type strains.</title>
        <authorList>
            <person name="Whitman W.B."/>
            <person name="Woyke T."/>
            <person name="Klenk H.P."/>
            <person name="Zhou Y."/>
            <person name="Lilburn T.G."/>
            <person name="Beck B.J."/>
            <person name="De Vos P."/>
            <person name="Vandamme P."/>
            <person name="Eisen J.A."/>
            <person name="Garrity G."/>
            <person name="Hugenholtz P."/>
            <person name="Kyrpides N.C."/>
        </authorList>
    </citation>
    <scope>NUCLEOTIDE SEQUENCE [LARGE SCALE GENOMIC DNA]</scope>
    <source>
        <strain evidence="4 5">VKM Ac-2538</strain>
    </source>
</reference>
<dbReference type="Pfam" id="PF00196">
    <property type="entry name" value="GerE"/>
    <property type="match status" value="1"/>
</dbReference>
<feature type="domain" description="HTH luxR-type" evidence="3">
    <location>
        <begin position="853"/>
        <end position="918"/>
    </location>
</feature>
<dbReference type="SUPFAM" id="SSF46894">
    <property type="entry name" value="C-terminal effector domain of the bipartite response regulators"/>
    <property type="match status" value="1"/>
</dbReference>
<dbReference type="PROSITE" id="PS50043">
    <property type="entry name" value="HTH_LUXR_2"/>
    <property type="match status" value="1"/>
</dbReference>
<proteinExistence type="predicted"/>
<dbReference type="Pfam" id="PF13191">
    <property type="entry name" value="AAA_16"/>
    <property type="match status" value="1"/>
</dbReference>
<evidence type="ECO:0000256" key="1">
    <source>
        <dbReference type="ARBA" id="ARBA00022741"/>
    </source>
</evidence>
<dbReference type="PANTHER" id="PTHR16305:SF35">
    <property type="entry name" value="TRANSCRIPTIONAL ACTIVATOR DOMAIN"/>
    <property type="match status" value="1"/>
</dbReference>
<dbReference type="Gene3D" id="1.10.10.10">
    <property type="entry name" value="Winged helix-like DNA-binding domain superfamily/Winged helix DNA-binding domain"/>
    <property type="match status" value="1"/>
</dbReference>
<gene>
    <name evidence="4" type="ORF">EV644_101114</name>
</gene>
<dbReference type="PRINTS" id="PR00038">
    <property type="entry name" value="HTHLUXR"/>
</dbReference>
<evidence type="ECO:0000313" key="5">
    <source>
        <dbReference type="Proteomes" id="UP000295818"/>
    </source>
</evidence>
<keyword evidence="2" id="KW-0067">ATP-binding</keyword>
<keyword evidence="1" id="KW-0547">Nucleotide-binding</keyword>
<dbReference type="PANTHER" id="PTHR16305">
    <property type="entry name" value="TESTICULAR SOLUBLE ADENYLYL CYCLASE"/>
    <property type="match status" value="1"/>
</dbReference>
<keyword evidence="5" id="KW-1185">Reference proteome</keyword>
<dbReference type="InterPro" id="IPR041664">
    <property type="entry name" value="AAA_16"/>
</dbReference>
<dbReference type="InterPro" id="IPR036388">
    <property type="entry name" value="WH-like_DNA-bd_sf"/>
</dbReference>
<dbReference type="InterPro" id="IPR000792">
    <property type="entry name" value="Tscrpt_reg_LuxR_C"/>
</dbReference>
<evidence type="ECO:0000259" key="3">
    <source>
        <dbReference type="PROSITE" id="PS50043"/>
    </source>
</evidence>
<dbReference type="SUPFAM" id="SSF52540">
    <property type="entry name" value="P-loop containing nucleoside triphosphate hydrolases"/>
    <property type="match status" value="1"/>
</dbReference>
<evidence type="ECO:0000313" key="4">
    <source>
        <dbReference type="EMBL" id="TCO31474.1"/>
    </source>
</evidence>
<sequence>MAKWPGLRGRASECEVLSDLVTNAQAGRSQVLVLRGEAGIGKTALLRFLLQHAADCRVSRAAGVESEMELAFAGLHQLCAPFLNRLDELPAPQHDALATTFGLQPGNPPDRFVVGLAVLTLLSDVAERQPLICVIDDAQWLDQASAQTLEFVARRLSAERVVMAFAVRTSDQPRLTGLPELELQGLAGRDAAALLESAVGPLDDRVRGRVLAEAHGNPLALLELPRQLSSTELAFEPGHGPASDTTLISRLEEGFLRQLQDLPEQSRRLLLLAAVEPVGDVDLLRRAAQGTGLGYDATGAADTAGLVQLGHRVEFRHPLVRSVVYRAATAEERRTAHQALADVMNPDKDPDRRAWHRARAAAGPDETVAAELEQSADRAQRRGGVAAAAAFLEAAATLTPDPARRAQRSLAAAQAKATAGAFDDAMALLAVAQSGPLDEAEGARVQLQHAQISQYSLHGNTALPLLLAAARRLEPTDPKLARETYLDALAAAMFAGRLASGTDTGMRQVAEAMRQVQLPAAPSKSDLLLQGVAVLYTDGYAAAAPGLLDTVGAFGHDDLTVDEAVRFAWLAACAATDLWDDANWGILTKRHLNAIRDIGALGVLPVALNSRIIYDLYSGDLAEAEAMVAECELIAEATGGQNAMIPYGEVSLNALRGRTSLAEGQFKRLLDDITARGEGVGLNMISWFQAIMCNSLGRYDEALVAARTGAASPLELGPPKWALAELVEAGVRSGNTDEAAGALEQLASFAQASGTEAALGVLAGRNALLRTGDGAEACYREEIERLGHTTLRVEHARARLRYGEWLRREDRRTDARAQLRTAYETLHAMGVDGFAERARKELSATGEVVHHRTVETSLDLTSQEAHIARLAAEGLTNPEIGAALFISPRTVEWHLRKVFSKVGVTTRRQLRQSLPASVRTLQQN</sequence>
<dbReference type="RefSeq" id="WP_132187488.1">
    <property type="nucleotide sequence ID" value="NZ_SLWM01000001.1"/>
</dbReference>
<organism evidence="4 5">
    <name type="scientific">Kribbella orskensis</name>
    <dbReference type="NCBI Taxonomy" id="2512216"/>
    <lineage>
        <taxon>Bacteria</taxon>
        <taxon>Bacillati</taxon>
        <taxon>Actinomycetota</taxon>
        <taxon>Actinomycetes</taxon>
        <taxon>Propionibacteriales</taxon>
        <taxon>Kribbellaceae</taxon>
        <taxon>Kribbella</taxon>
    </lineage>
</organism>
<dbReference type="EMBL" id="SLWM01000001">
    <property type="protein sequence ID" value="TCO31474.1"/>
    <property type="molecule type" value="Genomic_DNA"/>
</dbReference>
<dbReference type="Gene3D" id="3.40.50.300">
    <property type="entry name" value="P-loop containing nucleotide triphosphate hydrolases"/>
    <property type="match status" value="1"/>
</dbReference>
<evidence type="ECO:0000256" key="2">
    <source>
        <dbReference type="ARBA" id="ARBA00022840"/>
    </source>
</evidence>
<dbReference type="SMART" id="SM00421">
    <property type="entry name" value="HTH_LUXR"/>
    <property type="match status" value="1"/>
</dbReference>
<dbReference type="InterPro" id="IPR027417">
    <property type="entry name" value="P-loop_NTPase"/>
</dbReference>
<comment type="caution">
    <text evidence="4">The sequence shown here is derived from an EMBL/GenBank/DDBJ whole genome shotgun (WGS) entry which is preliminary data.</text>
</comment>
<dbReference type="Proteomes" id="UP000295818">
    <property type="component" value="Unassembled WGS sequence"/>
</dbReference>
<name>A0ABY2BTX5_9ACTN</name>
<dbReference type="CDD" id="cd06170">
    <property type="entry name" value="LuxR_C_like"/>
    <property type="match status" value="1"/>
</dbReference>
<protein>
    <submittedName>
        <fullName evidence="4">Regulatory LuxR family protein</fullName>
    </submittedName>
</protein>